<accession>A0ABD1S155</accession>
<proteinExistence type="predicted"/>
<gene>
    <name evidence="2" type="ORF">Fot_37369</name>
</gene>
<evidence type="ECO:0000313" key="3">
    <source>
        <dbReference type="Proteomes" id="UP001604277"/>
    </source>
</evidence>
<dbReference type="EMBL" id="JBFOLJ010000011">
    <property type="protein sequence ID" value="KAL2493612.1"/>
    <property type="molecule type" value="Genomic_DNA"/>
</dbReference>
<evidence type="ECO:0000256" key="1">
    <source>
        <dbReference type="SAM" id="MobiDB-lite"/>
    </source>
</evidence>
<protein>
    <submittedName>
        <fullName evidence="2">Uncharacterized protein</fullName>
    </submittedName>
</protein>
<dbReference type="AlphaFoldDB" id="A0ABD1S155"/>
<feature type="compositionally biased region" description="Polar residues" evidence="1">
    <location>
        <begin position="156"/>
        <end position="181"/>
    </location>
</feature>
<feature type="region of interest" description="Disordered" evidence="1">
    <location>
        <begin position="154"/>
        <end position="209"/>
    </location>
</feature>
<reference evidence="3" key="1">
    <citation type="submission" date="2024-07" db="EMBL/GenBank/DDBJ databases">
        <title>Two chromosome-level genome assemblies of Korean endemic species Abeliophyllum distichum and Forsythia ovata (Oleaceae).</title>
        <authorList>
            <person name="Jang H."/>
        </authorList>
    </citation>
    <scope>NUCLEOTIDE SEQUENCE [LARGE SCALE GENOMIC DNA]</scope>
</reference>
<evidence type="ECO:0000313" key="2">
    <source>
        <dbReference type="EMBL" id="KAL2493612.1"/>
    </source>
</evidence>
<organism evidence="2 3">
    <name type="scientific">Forsythia ovata</name>
    <dbReference type="NCBI Taxonomy" id="205694"/>
    <lineage>
        <taxon>Eukaryota</taxon>
        <taxon>Viridiplantae</taxon>
        <taxon>Streptophyta</taxon>
        <taxon>Embryophyta</taxon>
        <taxon>Tracheophyta</taxon>
        <taxon>Spermatophyta</taxon>
        <taxon>Magnoliopsida</taxon>
        <taxon>eudicotyledons</taxon>
        <taxon>Gunneridae</taxon>
        <taxon>Pentapetalae</taxon>
        <taxon>asterids</taxon>
        <taxon>lamiids</taxon>
        <taxon>Lamiales</taxon>
        <taxon>Oleaceae</taxon>
        <taxon>Forsythieae</taxon>
        <taxon>Forsythia</taxon>
    </lineage>
</organism>
<name>A0ABD1S155_9LAMI</name>
<comment type="caution">
    <text evidence="2">The sequence shown here is derived from an EMBL/GenBank/DDBJ whole genome shotgun (WGS) entry which is preliminary data.</text>
</comment>
<dbReference type="Proteomes" id="UP001604277">
    <property type="component" value="Unassembled WGS sequence"/>
</dbReference>
<keyword evidence="3" id="KW-1185">Reference proteome</keyword>
<sequence length="209" mass="23845">MEMETDYVAVADVAVNKFKIAISLMGPTRTGTSRSEKKGYWRWLFSSGREVQERQELFLEEENVVQEVASRLQIVEKLIRLFSSKKSRITYLKKNFPWKWRQIMWLWRPEKKWVRPELALVAGEEMLPEVADVAIGVRNEAQLFKPKLTDGEATKVQGQFSTPNQQTSGRNLSRLSQNADNPTIVDPKGKAKISPSGLAPPTIMRAPGR</sequence>